<evidence type="ECO:0008006" key="3">
    <source>
        <dbReference type="Google" id="ProtNLM"/>
    </source>
</evidence>
<evidence type="ECO:0000313" key="2">
    <source>
        <dbReference type="Proteomes" id="UP000298277"/>
    </source>
</evidence>
<comment type="caution">
    <text evidence="1">The sequence shown here is derived from an EMBL/GenBank/DDBJ whole genome shotgun (WGS) entry which is preliminary data.</text>
</comment>
<dbReference type="EMBL" id="RQFA01000042">
    <property type="protein sequence ID" value="TGK33740.1"/>
    <property type="molecule type" value="Genomic_DNA"/>
</dbReference>
<dbReference type="AlphaFoldDB" id="A0A5F1YM13"/>
<name>A0A5F1YM13_9LEPT</name>
<reference evidence="1" key="1">
    <citation type="journal article" date="2019" name="PLoS Negl. Trop. Dis.">
        <title>Revisiting the worldwide diversity of Leptospira species in the environment.</title>
        <authorList>
            <person name="Vincent A.T."/>
            <person name="Schiettekatte O."/>
            <person name="Bourhy P."/>
            <person name="Veyrier F.J."/>
            <person name="Picardeau M."/>
        </authorList>
    </citation>
    <scope>NUCLEOTIDE SEQUENCE [LARGE SCALE GENOMIC DNA]</scope>
    <source>
        <strain evidence="1">201800299</strain>
    </source>
</reference>
<proteinExistence type="predicted"/>
<sequence length="157" mass="17674">MRSATYTKFPNKISALFLFLLFQGCGLLDPFYTVVDETDSDKVTREEAKDSFYSAVVLKAAICGEESQRWILKKTLATFSEDLCEEDKDLDVYSESDGLLRSCSNRFTHVRKSNVNVCVSEVLYSPCESPTQDNYGIGYGYINCSSMLNARPYISGM</sequence>
<evidence type="ECO:0000313" key="1">
    <source>
        <dbReference type="EMBL" id="TGK33740.1"/>
    </source>
</evidence>
<dbReference type="PROSITE" id="PS51257">
    <property type="entry name" value="PROKAR_LIPOPROTEIN"/>
    <property type="match status" value="1"/>
</dbReference>
<gene>
    <name evidence="1" type="ORF">EHQ17_10580</name>
</gene>
<accession>A0A5F1YM13</accession>
<protein>
    <recommendedName>
        <fullName evidence="3">Lipoprotein</fullName>
    </recommendedName>
</protein>
<keyword evidence="2" id="KW-1185">Reference proteome</keyword>
<dbReference type="OrthoDB" id="331305at2"/>
<dbReference type="RefSeq" id="WP_135594384.1">
    <property type="nucleotide sequence ID" value="NZ_RQEZ01000094.1"/>
</dbReference>
<organism evidence="1 2">
    <name type="scientific">Leptospira gomenensis</name>
    <dbReference type="NCBI Taxonomy" id="2484974"/>
    <lineage>
        <taxon>Bacteria</taxon>
        <taxon>Pseudomonadati</taxon>
        <taxon>Spirochaetota</taxon>
        <taxon>Spirochaetia</taxon>
        <taxon>Leptospirales</taxon>
        <taxon>Leptospiraceae</taxon>
        <taxon>Leptospira</taxon>
    </lineage>
</organism>
<dbReference type="Proteomes" id="UP000298277">
    <property type="component" value="Unassembled WGS sequence"/>
</dbReference>